<feature type="domain" description="MaoC-like" evidence="1">
    <location>
        <begin position="11"/>
        <end position="127"/>
    </location>
</feature>
<dbReference type="AlphaFoldDB" id="A0A7S8IFX0"/>
<dbReference type="InterPro" id="IPR029069">
    <property type="entry name" value="HotDog_dom_sf"/>
</dbReference>
<reference evidence="2 3" key="1">
    <citation type="submission" date="2020-02" db="EMBL/GenBank/DDBJ databases">
        <authorList>
            <person name="Zheng R.K."/>
            <person name="Sun C.M."/>
        </authorList>
    </citation>
    <scope>NUCLEOTIDE SEQUENCE [LARGE SCALE GENOMIC DNA]</scope>
    <source>
        <strain evidence="3">rifampicinis</strain>
    </source>
</reference>
<protein>
    <submittedName>
        <fullName evidence="2">MaoC family dehydratase</fullName>
    </submittedName>
</protein>
<evidence type="ECO:0000259" key="1">
    <source>
        <dbReference type="Pfam" id="PF01575"/>
    </source>
</evidence>
<dbReference type="Pfam" id="PF01575">
    <property type="entry name" value="MaoC_dehydratas"/>
    <property type="match status" value="1"/>
</dbReference>
<accession>A0A7S8IFX0</accession>
<dbReference type="PANTHER" id="PTHR43664">
    <property type="entry name" value="MONOAMINE OXIDASE-RELATED"/>
    <property type="match status" value="1"/>
</dbReference>
<dbReference type="Gene3D" id="3.10.129.10">
    <property type="entry name" value="Hotdog Thioesterase"/>
    <property type="match status" value="1"/>
</dbReference>
<keyword evidence="3" id="KW-1185">Reference proteome</keyword>
<dbReference type="InterPro" id="IPR002539">
    <property type="entry name" value="MaoC-like_dom"/>
</dbReference>
<evidence type="ECO:0000313" key="3">
    <source>
        <dbReference type="Proteomes" id="UP000594468"/>
    </source>
</evidence>
<dbReference type="SUPFAM" id="SSF54637">
    <property type="entry name" value="Thioesterase/thiol ester dehydrase-isomerase"/>
    <property type="match status" value="1"/>
</dbReference>
<dbReference type="KEGG" id="pmet:G4Y79_06050"/>
<organism evidence="2 3">
    <name type="scientific">Phototrophicus methaneseepsis</name>
    <dbReference type="NCBI Taxonomy" id="2710758"/>
    <lineage>
        <taxon>Bacteria</taxon>
        <taxon>Bacillati</taxon>
        <taxon>Chloroflexota</taxon>
        <taxon>Candidatus Thermofontia</taxon>
        <taxon>Phototrophicales</taxon>
        <taxon>Phototrophicaceae</taxon>
        <taxon>Phototrophicus</taxon>
    </lineage>
</organism>
<dbReference type="Proteomes" id="UP000594468">
    <property type="component" value="Chromosome"/>
</dbReference>
<sequence length="159" mass="17643">MPGKYYEDLPLGMHIKHALGRTLTEMDNVLFSSLTMNTQPLHIDEHFAAQTPFGQRIVNGIFTLGVVVGITVGDLTAGTIIANLGYEAIKHPNPLFHGDTIYVETEIIAARESQSRPDCGIVTMKHIGRNQHDEICIEVTRSALFLKRPLVDNAEHEPE</sequence>
<proteinExistence type="predicted"/>
<dbReference type="InterPro" id="IPR052342">
    <property type="entry name" value="MCH/BMMD"/>
</dbReference>
<dbReference type="EMBL" id="CP062983">
    <property type="protein sequence ID" value="QPC83939.1"/>
    <property type="molecule type" value="Genomic_DNA"/>
</dbReference>
<dbReference type="PANTHER" id="PTHR43664:SF1">
    <property type="entry name" value="BETA-METHYLMALYL-COA DEHYDRATASE"/>
    <property type="match status" value="1"/>
</dbReference>
<dbReference type="RefSeq" id="WP_195172003.1">
    <property type="nucleotide sequence ID" value="NZ_CP062983.1"/>
</dbReference>
<gene>
    <name evidence="2" type="ORF">G4Y79_06050</name>
</gene>
<evidence type="ECO:0000313" key="2">
    <source>
        <dbReference type="EMBL" id="QPC83939.1"/>
    </source>
</evidence>
<name>A0A7S8IFX0_9CHLR</name>
<dbReference type="CDD" id="cd03451">
    <property type="entry name" value="FkbR2"/>
    <property type="match status" value="1"/>
</dbReference>